<protein>
    <recommendedName>
        <fullName evidence="9">RNA ligase 1</fullName>
        <ecNumber evidence="3">6.5.1.3</ecNumber>
    </recommendedName>
    <alternativeName>
        <fullName evidence="10">RNA ligase</fullName>
    </alternativeName>
</protein>
<evidence type="ECO:0000256" key="2">
    <source>
        <dbReference type="ARBA" id="ARBA00001946"/>
    </source>
</evidence>
<gene>
    <name evidence="12" type="ORF">KUTeg_022703</name>
</gene>
<dbReference type="EMBL" id="JARBDR010000921">
    <property type="protein sequence ID" value="KAJ8298643.1"/>
    <property type="molecule type" value="Genomic_DNA"/>
</dbReference>
<dbReference type="Proteomes" id="UP001217089">
    <property type="component" value="Unassembled WGS sequence"/>
</dbReference>
<evidence type="ECO:0000256" key="10">
    <source>
        <dbReference type="ARBA" id="ARBA00035432"/>
    </source>
</evidence>
<comment type="function">
    <text evidence="11">Functions as an RNA ligase, in vitro. The ligation reaction entails three nucleotidyl transfer steps. In the first step, the RNA ligase reacts with ATP in the absence of nucleic acid to form a covalent ligase-AMP intermediate and release pyrophosphate. In step 2, the ligase-AMP binds to the nucleic acid and transfers the adenylate to the 5'-PO4 terminus to form an adenylylated intermediate. In step 3, the RNA ligase directs the attack of the 3'-OH on the 5'-phosphoanhydride linkage, resulting in a repaired 3'-5' phosphodiester and release of AMP. Exhibits selectivity for single-stranded RNA substrates and may not have nick-sealing activity on double-stranded DNA-RNA hybrids. May play a role in maintaining RNA integrity under stress conditions, for example in response to reactive oxygen species (ROS).</text>
</comment>
<keyword evidence="5" id="KW-0547">Nucleotide-binding</keyword>
<dbReference type="InterPro" id="IPR041211">
    <property type="entry name" value="RLIG1"/>
</dbReference>
<reference evidence="12 13" key="1">
    <citation type="submission" date="2022-12" db="EMBL/GenBank/DDBJ databases">
        <title>Chromosome-level genome of Tegillarca granosa.</title>
        <authorList>
            <person name="Kim J."/>
        </authorList>
    </citation>
    <scope>NUCLEOTIDE SEQUENCE [LARGE SCALE GENOMIC DNA]</scope>
    <source>
        <strain evidence="12">Teg-2019</strain>
        <tissue evidence="12">Adductor muscle</tissue>
    </source>
</reference>
<accession>A0ABQ9DZG4</accession>
<keyword evidence="6" id="KW-0692">RNA repair</keyword>
<evidence type="ECO:0000256" key="6">
    <source>
        <dbReference type="ARBA" id="ARBA00022800"/>
    </source>
</evidence>
<keyword evidence="4" id="KW-0436">Ligase</keyword>
<keyword evidence="13" id="KW-1185">Reference proteome</keyword>
<evidence type="ECO:0000256" key="8">
    <source>
        <dbReference type="ARBA" id="ARBA00034038"/>
    </source>
</evidence>
<comment type="catalytic activity">
    <reaction evidence="8">
        <text>ATP + (ribonucleotide)n-3'-hydroxyl + 5'-phospho-(ribonucleotide)m = (ribonucleotide)n+m + AMP + diphosphate.</text>
        <dbReference type="EC" id="6.5.1.3"/>
    </reaction>
</comment>
<name>A0ABQ9DZG4_TEGGR</name>
<evidence type="ECO:0000256" key="3">
    <source>
        <dbReference type="ARBA" id="ARBA00012724"/>
    </source>
</evidence>
<evidence type="ECO:0000256" key="7">
    <source>
        <dbReference type="ARBA" id="ARBA00022840"/>
    </source>
</evidence>
<proteinExistence type="predicted"/>
<evidence type="ECO:0000313" key="13">
    <source>
        <dbReference type="Proteomes" id="UP001217089"/>
    </source>
</evidence>
<comment type="caution">
    <text evidence="12">The sequence shown here is derived from an EMBL/GenBank/DDBJ whole genome shotgun (WGS) entry which is preliminary data.</text>
</comment>
<dbReference type="EC" id="6.5.1.3" evidence="3"/>
<dbReference type="PANTHER" id="PTHR31219:SF2">
    <property type="entry name" value="RNA LIGASE 1"/>
    <property type="match status" value="1"/>
</dbReference>
<keyword evidence="7" id="KW-0067">ATP-binding</keyword>
<comment type="cofactor">
    <cofactor evidence="2">
        <name>Mg(2+)</name>
        <dbReference type="ChEBI" id="CHEBI:18420"/>
    </cofactor>
</comment>
<organism evidence="12 13">
    <name type="scientific">Tegillarca granosa</name>
    <name type="common">Malaysian cockle</name>
    <name type="synonym">Anadara granosa</name>
    <dbReference type="NCBI Taxonomy" id="220873"/>
    <lineage>
        <taxon>Eukaryota</taxon>
        <taxon>Metazoa</taxon>
        <taxon>Spiralia</taxon>
        <taxon>Lophotrochozoa</taxon>
        <taxon>Mollusca</taxon>
        <taxon>Bivalvia</taxon>
        <taxon>Autobranchia</taxon>
        <taxon>Pteriomorphia</taxon>
        <taxon>Arcoida</taxon>
        <taxon>Arcoidea</taxon>
        <taxon>Arcidae</taxon>
        <taxon>Tegillarca</taxon>
    </lineage>
</organism>
<evidence type="ECO:0000256" key="1">
    <source>
        <dbReference type="ARBA" id="ARBA00001936"/>
    </source>
</evidence>
<evidence type="ECO:0000313" key="12">
    <source>
        <dbReference type="EMBL" id="KAJ8298643.1"/>
    </source>
</evidence>
<dbReference type="Pfam" id="PF17720">
    <property type="entry name" value="RLIG1"/>
    <property type="match status" value="1"/>
</dbReference>
<evidence type="ECO:0000256" key="5">
    <source>
        <dbReference type="ARBA" id="ARBA00022741"/>
    </source>
</evidence>
<dbReference type="PANTHER" id="PTHR31219">
    <property type="entry name" value="CHROMOSOME 28 C12ORF29 HOMOLOG"/>
    <property type="match status" value="1"/>
</dbReference>
<sequence length="77" mass="9114">MTTQLGSVQQKISCVFETAVLEEQSSKPWLWARLDRKPNKIADRKFKKFQTVHKQWIKDGKEGTEPTFTWDVLKDFK</sequence>
<evidence type="ECO:0000256" key="4">
    <source>
        <dbReference type="ARBA" id="ARBA00022598"/>
    </source>
</evidence>
<evidence type="ECO:0000256" key="9">
    <source>
        <dbReference type="ARBA" id="ARBA00035168"/>
    </source>
</evidence>
<comment type="cofactor">
    <cofactor evidence="1">
        <name>Mn(2+)</name>
        <dbReference type="ChEBI" id="CHEBI:29035"/>
    </cofactor>
</comment>
<feature type="non-terminal residue" evidence="12">
    <location>
        <position position="77"/>
    </location>
</feature>
<evidence type="ECO:0000256" key="11">
    <source>
        <dbReference type="ARBA" id="ARBA00045151"/>
    </source>
</evidence>